<dbReference type="Proteomes" id="UP000198481">
    <property type="component" value="Chromosome I"/>
</dbReference>
<evidence type="ECO:0000313" key="1">
    <source>
        <dbReference type="EMBL" id="PWE45260.1"/>
    </source>
</evidence>
<dbReference type="AlphaFoldDB" id="A0A1H1VKF0"/>
<dbReference type="EMBL" id="QFAW01000012">
    <property type="protein sequence ID" value="PWE45260.1"/>
    <property type="molecule type" value="Genomic_DNA"/>
</dbReference>
<name>A0A1H1VKF0_9PSED</name>
<evidence type="ECO:0000313" key="3">
    <source>
        <dbReference type="Proteomes" id="UP000198481"/>
    </source>
</evidence>
<dbReference type="OrthoDB" id="514079at2"/>
<gene>
    <name evidence="1" type="ORF">C9I49_11415</name>
    <name evidence="2" type="ORF">SAMN05216222_2440</name>
</gene>
<reference evidence="1 4" key="2">
    <citation type="submission" date="2018-05" db="EMBL/GenBank/DDBJ databases">
        <title>Genome sequences of two Antarctic strains of Pseudomonas prosekii: insights into adaptation to extreme conditions.</title>
        <authorList>
            <person name="Snopkova K."/>
            <person name="Dufkova K."/>
            <person name="Cejkova D."/>
            <person name="Sedlacek I."/>
            <person name="Smajs D."/>
        </authorList>
    </citation>
    <scope>NUCLEOTIDE SEQUENCE [LARGE SCALE GENOMIC DNA]</scope>
    <source>
        <strain evidence="1 4">P2673</strain>
    </source>
</reference>
<sequence>MPAFHVDSIQHWKPFGHDGISYDLGHLDSHEVTFRKDEAREAIRFVVTYGLHCFTKDNTEHNIPLMYADGRESQFICLERYEASKKLRGFLEKLASATVYLTQGESFFTLDVMNNASGEIEPFKICMAIFRENRVLRIHVTSAFFVRLGEGSPGVRVKKKGFSIFKVAADTQAKPKGQCPKEVRNRHAK</sequence>
<dbReference type="EMBL" id="LT629762">
    <property type="protein sequence ID" value="SDS85135.1"/>
    <property type="molecule type" value="Genomic_DNA"/>
</dbReference>
<dbReference type="RefSeq" id="WP_092275188.1">
    <property type="nucleotide sequence ID" value="NZ_LT629762.1"/>
</dbReference>
<evidence type="ECO:0008006" key="5">
    <source>
        <dbReference type="Google" id="ProtNLM"/>
    </source>
</evidence>
<reference evidence="2 3" key="1">
    <citation type="submission" date="2016-10" db="EMBL/GenBank/DDBJ databases">
        <authorList>
            <person name="de Groot N.N."/>
        </authorList>
    </citation>
    <scope>NUCLEOTIDE SEQUENCE [LARGE SCALE GENOMIC DNA]</scope>
    <source>
        <strain evidence="2 3">LMG 26867</strain>
    </source>
</reference>
<protein>
    <recommendedName>
        <fullName evidence="5">Heat shock protein C</fullName>
    </recommendedName>
</protein>
<accession>A0A1H1VKF0</accession>
<organism evidence="2 3">
    <name type="scientific">Pseudomonas prosekii</name>
    <dbReference type="NCBI Taxonomy" id="1148509"/>
    <lineage>
        <taxon>Bacteria</taxon>
        <taxon>Pseudomonadati</taxon>
        <taxon>Pseudomonadota</taxon>
        <taxon>Gammaproteobacteria</taxon>
        <taxon>Pseudomonadales</taxon>
        <taxon>Pseudomonadaceae</taxon>
        <taxon>Pseudomonas</taxon>
    </lineage>
</organism>
<dbReference type="Proteomes" id="UP000245056">
    <property type="component" value="Unassembled WGS sequence"/>
</dbReference>
<evidence type="ECO:0000313" key="4">
    <source>
        <dbReference type="Proteomes" id="UP000245056"/>
    </source>
</evidence>
<proteinExistence type="predicted"/>
<evidence type="ECO:0000313" key="2">
    <source>
        <dbReference type="EMBL" id="SDS85135.1"/>
    </source>
</evidence>